<accession>A0A2Y8ZTQ6</accession>
<dbReference type="OrthoDB" id="9803968at2"/>
<proteinExistence type="inferred from homology"/>
<feature type="domain" description="AMP-dependent synthetase/ligase" evidence="3">
    <location>
        <begin position="17"/>
        <end position="379"/>
    </location>
</feature>
<gene>
    <name evidence="5" type="ORF">SAMN04489750_2728</name>
</gene>
<evidence type="ECO:0000259" key="3">
    <source>
        <dbReference type="Pfam" id="PF00501"/>
    </source>
</evidence>
<dbReference type="PROSITE" id="PS00455">
    <property type="entry name" value="AMP_BINDING"/>
    <property type="match status" value="1"/>
</dbReference>
<dbReference type="InterPro" id="IPR042099">
    <property type="entry name" value="ANL_N_sf"/>
</dbReference>
<dbReference type="FunFam" id="3.30.300.30:FF:000008">
    <property type="entry name" value="2,3-dihydroxybenzoate-AMP ligase"/>
    <property type="match status" value="1"/>
</dbReference>
<dbReference type="InterPro" id="IPR000873">
    <property type="entry name" value="AMP-dep_synth/lig_dom"/>
</dbReference>
<evidence type="ECO:0000259" key="4">
    <source>
        <dbReference type="Pfam" id="PF13193"/>
    </source>
</evidence>
<dbReference type="NCBIfam" id="NF004837">
    <property type="entry name" value="PRK06187.1"/>
    <property type="match status" value="1"/>
</dbReference>
<dbReference type="CDD" id="cd17631">
    <property type="entry name" value="FACL_FadD13-like"/>
    <property type="match status" value="1"/>
</dbReference>
<dbReference type="Gene3D" id="3.30.300.30">
    <property type="match status" value="1"/>
</dbReference>
<feature type="domain" description="AMP-binding enzyme C-terminal" evidence="4">
    <location>
        <begin position="429"/>
        <end position="504"/>
    </location>
</feature>
<dbReference type="AlphaFoldDB" id="A0A2Y8ZTQ6"/>
<dbReference type="EMBL" id="UESZ01000001">
    <property type="protein sequence ID" value="SSA35374.1"/>
    <property type="molecule type" value="Genomic_DNA"/>
</dbReference>
<dbReference type="Gene3D" id="3.40.50.12780">
    <property type="entry name" value="N-terminal domain of ligase-like"/>
    <property type="match status" value="1"/>
</dbReference>
<dbReference type="GO" id="GO:0016878">
    <property type="term" value="F:acid-thiol ligase activity"/>
    <property type="evidence" value="ECO:0007669"/>
    <property type="project" value="UniProtKB-ARBA"/>
</dbReference>
<keyword evidence="2" id="KW-0436">Ligase</keyword>
<dbReference type="InterPro" id="IPR050237">
    <property type="entry name" value="ATP-dep_AMP-bd_enzyme"/>
</dbReference>
<organism evidence="5 6">
    <name type="scientific">Branchiibius hedensis</name>
    <dbReference type="NCBI Taxonomy" id="672460"/>
    <lineage>
        <taxon>Bacteria</taxon>
        <taxon>Bacillati</taxon>
        <taxon>Actinomycetota</taxon>
        <taxon>Actinomycetes</taxon>
        <taxon>Micrococcales</taxon>
        <taxon>Dermacoccaceae</taxon>
        <taxon>Branchiibius</taxon>
    </lineage>
</organism>
<dbReference type="SUPFAM" id="SSF56801">
    <property type="entry name" value="Acetyl-CoA synthetase-like"/>
    <property type="match status" value="1"/>
</dbReference>
<dbReference type="RefSeq" id="WP_109686593.1">
    <property type="nucleotide sequence ID" value="NZ_QGDN01000001.1"/>
</dbReference>
<dbReference type="InterPro" id="IPR020845">
    <property type="entry name" value="AMP-binding_CS"/>
</dbReference>
<dbReference type="InterPro" id="IPR025110">
    <property type="entry name" value="AMP-bd_C"/>
</dbReference>
<comment type="similarity">
    <text evidence="1">Belongs to the ATP-dependent AMP-binding enzyme family.</text>
</comment>
<evidence type="ECO:0000256" key="1">
    <source>
        <dbReference type="ARBA" id="ARBA00006432"/>
    </source>
</evidence>
<evidence type="ECO:0000313" key="6">
    <source>
        <dbReference type="Proteomes" id="UP000250028"/>
    </source>
</evidence>
<evidence type="ECO:0000313" key="5">
    <source>
        <dbReference type="EMBL" id="SSA35374.1"/>
    </source>
</evidence>
<name>A0A2Y8ZTQ6_9MICO</name>
<dbReference type="InterPro" id="IPR045851">
    <property type="entry name" value="AMP-bd_C_sf"/>
</dbReference>
<dbReference type="Pfam" id="PF13193">
    <property type="entry name" value="AMP-binding_C"/>
    <property type="match status" value="1"/>
</dbReference>
<dbReference type="PANTHER" id="PTHR43767">
    <property type="entry name" value="LONG-CHAIN-FATTY-ACID--COA LIGASE"/>
    <property type="match status" value="1"/>
</dbReference>
<evidence type="ECO:0000256" key="2">
    <source>
        <dbReference type="ARBA" id="ARBA00022598"/>
    </source>
</evidence>
<dbReference type="PANTHER" id="PTHR43767:SF1">
    <property type="entry name" value="NONRIBOSOMAL PEPTIDE SYNTHASE PES1 (EUROFUNG)-RELATED"/>
    <property type="match status" value="1"/>
</dbReference>
<reference evidence="6" key="1">
    <citation type="submission" date="2016-10" db="EMBL/GenBank/DDBJ databases">
        <authorList>
            <person name="Varghese N."/>
            <person name="Submissions S."/>
        </authorList>
    </citation>
    <scope>NUCLEOTIDE SEQUENCE [LARGE SCALE GENOMIC DNA]</scope>
    <source>
        <strain evidence="6">DSM 22951</strain>
    </source>
</reference>
<keyword evidence="6" id="KW-1185">Reference proteome</keyword>
<dbReference type="Pfam" id="PF00501">
    <property type="entry name" value="AMP-binding"/>
    <property type="match status" value="1"/>
</dbReference>
<dbReference type="Proteomes" id="UP000250028">
    <property type="component" value="Unassembled WGS sequence"/>
</dbReference>
<sequence>MDHALGVDAGFGDWVTKHALRNPERPALISAESGEVTSYAQLEVRTDQLADALRGRGIGRGDRVAMLTLNSVAMMEIYVAVAKLGAISVPVNFRLSAPEVRYVLADSGATVLFESTSLSKLAEAACSEGTAVRERIAVPTSADRAADSEYEAFLRSGNPDRVTLPIDLDEVCVLMYTSGTTGAPKGAMLTHGNFQWNVFNGLGLGEGNNGRDVTLSSAPLFHIGALGVHTAPYLYLGACTVIQEAFTPDSWLELAERHRITNAFLVPAMWAAVLNAPSFAERDLSSLRTAVSGGAPCPIVVIEGMRARGVQFTEGFGMTETSPNASCLQPDQVLEHAGSIGKPLMHVEFRLVDEAGEDVPVGAVGELVIRGPNVMVGYWKKPEATAEAMRGGWFHSGDLGRRDEAGFYTLVDRKKDMIITGGENVYPIEVEQVMYRHPAVNEVAVIGVPDTAWGESIVAVVALTPDGQVSGPDLLAWTRERVAHFKSPKRVEFVDALPRTATGKVLKRDLREEYGGAASAVNR</sequence>
<protein>
    <submittedName>
        <fullName evidence="5">Fatty-acyl-CoA synthase</fullName>
    </submittedName>
</protein>